<sequence length="81" mass="10038">MGFEEIISVFLKQFGAYGIAVTAMYYWNRRLEQQIERLRNERDEWKERTLDKHQETMDEFQEQGDLMDDLYQELKQRQRKS</sequence>
<feature type="coiled-coil region" evidence="1">
    <location>
        <begin position="28"/>
        <end position="55"/>
    </location>
</feature>
<proteinExistence type="predicted"/>
<feature type="transmembrane region" description="Helical" evidence="2">
    <location>
        <begin position="6"/>
        <end position="27"/>
    </location>
</feature>
<evidence type="ECO:0000256" key="2">
    <source>
        <dbReference type="SAM" id="Phobius"/>
    </source>
</evidence>
<organism evidence="3 4">
    <name type="scientific">Salinibacter ruber</name>
    <dbReference type="NCBI Taxonomy" id="146919"/>
    <lineage>
        <taxon>Bacteria</taxon>
        <taxon>Pseudomonadati</taxon>
        <taxon>Rhodothermota</taxon>
        <taxon>Rhodothermia</taxon>
        <taxon>Rhodothermales</taxon>
        <taxon>Salinibacteraceae</taxon>
        <taxon>Salinibacter</taxon>
    </lineage>
</organism>
<dbReference type="EMBL" id="JANTZM010000007">
    <property type="protein sequence ID" value="MCS4157641.1"/>
    <property type="molecule type" value="Genomic_DNA"/>
</dbReference>
<dbReference type="AlphaFoldDB" id="A0AAW5P729"/>
<keyword evidence="1" id="KW-0175">Coiled coil</keyword>
<name>A0AAW5P729_9BACT</name>
<keyword evidence="2" id="KW-1133">Transmembrane helix</keyword>
<evidence type="ECO:0000256" key="1">
    <source>
        <dbReference type="SAM" id="Coils"/>
    </source>
</evidence>
<evidence type="ECO:0000313" key="4">
    <source>
        <dbReference type="Proteomes" id="UP001155110"/>
    </source>
</evidence>
<evidence type="ECO:0000313" key="3">
    <source>
        <dbReference type="EMBL" id="MCS4157641.1"/>
    </source>
</evidence>
<gene>
    <name evidence="3" type="ORF">GGP99_001605</name>
</gene>
<keyword evidence="2" id="KW-0472">Membrane</keyword>
<keyword evidence="2" id="KW-0812">Transmembrane</keyword>
<accession>A0AAW5P729</accession>
<comment type="caution">
    <text evidence="3">The sequence shown here is derived from an EMBL/GenBank/DDBJ whole genome shotgun (WGS) entry which is preliminary data.</text>
</comment>
<dbReference type="Proteomes" id="UP001155110">
    <property type="component" value="Unassembled WGS sequence"/>
</dbReference>
<protein>
    <submittedName>
        <fullName evidence="3">Uncharacterized protein</fullName>
    </submittedName>
</protein>
<reference evidence="3" key="1">
    <citation type="submission" date="2022-08" db="EMBL/GenBank/DDBJ databases">
        <title>Genomic Encyclopedia of Type Strains, Phase V (KMG-V): Genome sequencing to study the core and pangenomes of soil and plant-associated prokaryotes.</title>
        <authorList>
            <person name="Whitman W."/>
        </authorList>
    </citation>
    <scope>NUCLEOTIDE SEQUENCE</scope>
    <source>
        <strain evidence="3">SP3002</strain>
    </source>
</reference>
<dbReference type="RefSeq" id="WP_259258138.1">
    <property type="nucleotide sequence ID" value="NZ_JANTZM010000007.1"/>
</dbReference>